<evidence type="ECO:0000256" key="7">
    <source>
        <dbReference type="PROSITE-ProRule" id="PRU00047"/>
    </source>
</evidence>
<dbReference type="EMBL" id="MRZV01001706">
    <property type="protein sequence ID" value="PIK36264.1"/>
    <property type="molecule type" value="Genomic_DNA"/>
</dbReference>
<dbReference type="GO" id="GO:0008270">
    <property type="term" value="F:zinc ion binding"/>
    <property type="evidence" value="ECO:0007669"/>
    <property type="project" value="UniProtKB-KW"/>
</dbReference>
<name>A0A2G8JKJ0_STIJA</name>
<dbReference type="PANTHER" id="PTHR13316">
    <property type="entry name" value="ZINC FINGER, CCHC DOMAIN CONTAINING 8"/>
    <property type="match status" value="1"/>
</dbReference>
<comment type="caution">
    <text evidence="9">The sequence shown here is derived from an EMBL/GenBank/DDBJ whole genome shotgun (WGS) entry which is preliminary data.</text>
</comment>
<dbReference type="GO" id="GO:0005654">
    <property type="term" value="C:nucleoplasm"/>
    <property type="evidence" value="ECO:0007669"/>
    <property type="project" value="UniProtKB-SubCell"/>
</dbReference>
<reference evidence="9 10" key="1">
    <citation type="journal article" date="2017" name="PLoS Biol.">
        <title>The sea cucumber genome provides insights into morphological evolution and visceral regeneration.</title>
        <authorList>
            <person name="Zhang X."/>
            <person name="Sun L."/>
            <person name="Yuan J."/>
            <person name="Sun Y."/>
            <person name="Gao Y."/>
            <person name="Zhang L."/>
            <person name="Li S."/>
            <person name="Dai H."/>
            <person name="Hamel J.F."/>
            <person name="Liu C."/>
            <person name="Yu Y."/>
            <person name="Liu S."/>
            <person name="Lin W."/>
            <person name="Guo K."/>
            <person name="Jin S."/>
            <person name="Xu P."/>
            <person name="Storey K.B."/>
            <person name="Huan P."/>
            <person name="Zhang T."/>
            <person name="Zhou Y."/>
            <person name="Zhang J."/>
            <person name="Lin C."/>
            <person name="Li X."/>
            <person name="Xing L."/>
            <person name="Huo D."/>
            <person name="Sun M."/>
            <person name="Wang L."/>
            <person name="Mercier A."/>
            <person name="Li F."/>
            <person name="Yang H."/>
            <person name="Xiang J."/>
        </authorList>
    </citation>
    <scope>NUCLEOTIDE SEQUENCE [LARGE SCALE GENOMIC DNA]</scope>
    <source>
        <strain evidence="9">Shaxun</strain>
        <tissue evidence="9">Muscle</tissue>
    </source>
</reference>
<dbReference type="PANTHER" id="PTHR13316:SF0">
    <property type="entry name" value="ZINC FINGER CCHC DOMAIN-CONTAINING PROTEIN 8"/>
    <property type="match status" value="1"/>
</dbReference>
<dbReference type="InterPro" id="IPR036875">
    <property type="entry name" value="Znf_CCHC_sf"/>
</dbReference>
<evidence type="ECO:0000259" key="8">
    <source>
        <dbReference type="PROSITE" id="PS50158"/>
    </source>
</evidence>
<dbReference type="GO" id="GO:0071013">
    <property type="term" value="C:catalytic step 2 spliceosome"/>
    <property type="evidence" value="ECO:0007669"/>
    <property type="project" value="TreeGrafter"/>
</dbReference>
<dbReference type="SMART" id="SM00343">
    <property type="entry name" value="ZnF_C2HC"/>
    <property type="match status" value="1"/>
</dbReference>
<dbReference type="OrthoDB" id="8026949at2759"/>
<keyword evidence="6" id="KW-0539">Nucleus</keyword>
<dbReference type="InterPro" id="IPR006568">
    <property type="entry name" value="PSP_pro-rich"/>
</dbReference>
<dbReference type="PROSITE" id="PS50158">
    <property type="entry name" value="ZF_CCHC"/>
    <property type="match status" value="1"/>
</dbReference>
<keyword evidence="3" id="KW-0479">Metal-binding</keyword>
<dbReference type="SMART" id="SM00581">
    <property type="entry name" value="PSP"/>
    <property type="match status" value="1"/>
</dbReference>
<evidence type="ECO:0000256" key="2">
    <source>
        <dbReference type="ARBA" id="ARBA00007497"/>
    </source>
</evidence>
<evidence type="ECO:0000256" key="1">
    <source>
        <dbReference type="ARBA" id="ARBA00004642"/>
    </source>
</evidence>
<dbReference type="InterPro" id="IPR001878">
    <property type="entry name" value="Znf_CCHC"/>
</dbReference>
<dbReference type="Pfam" id="PF04046">
    <property type="entry name" value="PSP"/>
    <property type="match status" value="1"/>
</dbReference>
<organism evidence="9 10">
    <name type="scientific">Stichopus japonicus</name>
    <name type="common">Sea cucumber</name>
    <dbReference type="NCBI Taxonomy" id="307972"/>
    <lineage>
        <taxon>Eukaryota</taxon>
        <taxon>Metazoa</taxon>
        <taxon>Echinodermata</taxon>
        <taxon>Eleutherozoa</taxon>
        <taxon>Echinozoa</taxon>
        <taxon>Holothuroidea</taxon>
        <taxon>Aspidochirotacea</taxon>
        <taxon>Aspidochirotida</taxon>
        <taxon>Stichopodidae</taxon>
        <taxon>Apostichopus</taxon>
    </lineage>
</organism>
<dbReference type="AlphaFoldDB" id="A0A2G8JKJ0"/>
<accession>A0A2G8JKJ0</accession>
<keyword evidence="5" id="KW-0862">Zinc</keyword>
<dbReference type="SUPFAM" id="SSF57756">
    <property type="entry name" value="Retrovirus zinc finger-like domains"/>
    <property type="match status" value="1"/>
</dbReference>
<protein>
    <submittedName>
        <fullName evidence="9">Putative zinc finger CCHC domain-containing protein 8-like</fullName>
    </submittedName>
</protein>
<keyword evidence="4 7" id="KW-0863">Zinc-finger</keyword>
<comment type="subcellular location">
    <subcellularLocation>
        <location evidence="1">Nucleus</location>
        <location evidence="1">Nucleoplasm</location>
    </subcellularLocation>
</comment>
<evidence type="ECO:0000313" key="9">
    <source>
        <dbReference type="EMBL" id="PIK36264.1"/>
    </source>
</evidence>
<dbReference type="STRING" id="307972.A0A2G8JKJ0"/>
<dbReference type="Pfam" id="PF00098">
    <property type="entry name" value="zf-CCHC"/>
    <property type="match status" value="1"/>
</dbReference>
<evidence type="ECO:0000313" key="10">
    <source>
        <dbReference type="Proteomes" id="UP000230750"/>
    </source>
</evidence>
<gene>
    <name evidence="9" type="ORF">BSL78_26910</name>
</gene>
<evidence type="ECO:0000256" key="4">
    <source>
        <dbReference type="ARBA" id="ARBA00022771"/>
    </source>
</evidence>
<proteinExistence type="inferred from homology"/>
<evidence type="ECO:0000256" key="3">
    <source>
        <dbReference type="ARBA" id="ARBA00022723"/>
    </source>
</evidence>
<sequence length="266" mass="30259">MILYLNETPDEELRRRLRLLEPPREGKFTSAEDSPVVQVIFMHHDNISNKRQQLEDFVQNLITSNDGARTSCSPYEQLLPQRSALRIKGTNVTFLATGSVQYYDMFCLDILGRPLIDGDISMTDDWTIPIFQRGFPDPLPIDENASKKGRVARKKTCFNCGDEGHGLSDCPVEKDFARINAKKQEFRNLSSPGLNSKRYHKDSDGDQKFAELKPGVVSDELRKAMGLREQEIPSYIYTMRMLGYPPGYLLEAEITSSGLAVYDKLR</sequence>
<keyword evidence="10" id="KW-1185">Reference proteome</keyword>
<feature type="domain" description="CCHC-type" evidence="8">
    <location>
        <begin position="157"/>
        <end position="171"/>
    </location>
</feature>
<dbReference type="GO" id="GO:0003723">
    <property type="term" value="F:RNA binding"/>
    <property type="evidence" value="ECO:0007669"/>
    <property type="project" value="TreeGrafter"/>
</dbReference>
<evidence type="ECO:0000256" key="6">
    <source>
        <dbReference type="ARBA" id="ARBA00023242"/>
    </source>
</evidence>
<dbReference type="Gene3D" id="4.10.60.10">
    <property type="entry name" value="Zinc finger, CCHC-type"/>
    <property type="match status" value="1"/>
</dbReference>
<dbReference type="Proteomes" id="UP000230750">
    <property type="component" value="Unassembled WGS sequence"/>
</dbReference>
<comment type="similarity">
    <text evidence="2">Belongs to the ZCCHC8 family.</text>
</comment>
<evidence type="ECO:0000256" key="5">
    <source>
        <dbReference type="ARBA" id="ARBA00022833"/>
    </source>
</evidence>
<dbReference type="InterPro" id="IPR052115">
    <property type="entry name" value="NEXT_complex_subunit_ZCCHC8"/>
</dbReference>
<feature type="non-terminal residue" evidence="9">
    <location>
        <position position="266"/>
    </location>
</feature>